<proteinExistence type="predicted"/>
<dbReference type="EMBL" id="OB660652">
    <property type="protein sequence ID" value="CAD7225744.1"/>
    <property type="molecule type" value="Genomic_DNA"/>
</dbReference>
<sequence>MSFNHADVVDTFPDILQALQMTFHSGRNLGQWFLQQLRSYHLVQSVSGGEQITPVLLESLETEFLDHSLFPSLQDQKLFYWSRILQDSCHSRGFAHVKELRHNWKFKCTISWFGGGGGGGAFLCPATVNARKVRVPVVLLVIFISTGLFMATCQGRPQTAKANLPAIAFQVAAGIAQEEGQKKRLAPPIESGLGSQVGDYTTFKTAVDLQKRELCANAHYTSTVPVSAALVLFALVATAPV</sequence>
<evidence type="ECO:0000313" key="1">
    <source>
        <dbReference type="EMBL" id="CAD7225744.1"/>
    </source>
</evidence>
<accession>A0A7R8WBG1</accession>
<gene>
    <name evidence="1" type="ORF">CTOB1V02_LOCUS3676</name>
</gene>
<protein>
    <submittedName>
        <fullName evidence="1">Uncharacterized protein</fullName>
    </submittedName>
</protein>
<name>A0A7R8WBG1_9CRUS</name>
<reference evidence="1" key="1">
    <citation type="submission" date="2020-11" db="EMBL/GenBank/DDBJ databases">
        <authorList>
            <person name="Tran Van P."/>
        </authorList>
    </citation>
    <scope>NUCLEOTIDE SEQUENCE</scope>
</reference>
<organism evidence="1">
    <name type="scientific">Cyprideis torosa</name>
    <dbReference type="NCBI Taxonomy" id="163714"/>
    <lineage>
        <taxon>Eukaryota</taxon>
        <taxon>Metazoa</taxon>
        <taxon>Ecdysozoa</taxon>
        <taxon>Arthropoda</taxon>
        <taxon>Crustacea</taxon>
        <taxon>Oligostraca</taxon>
        <taxon>Ostracoda</taxon>
        <taxon>Podocopa</taxon>
        <taxon>Podocopida</taxon>
        <taxon>Cytherocopina</taxon>
        <taxon>Cytheroidea</taxon>
        <taxon>Cytherideidae</taxon>
        <taxon>Cyprideis</taxon>
    </lineage>
</organism>
<dbReference type="AlphaFoldDB" id="A0A7R8WBG1"/>